<gene>
    <name evidence="9" type="ORF">ACCI49_01205</name>
</gene>
<evidence type="ECO:0000256" key="7">
    <source>
        <dbReference type="SAM" id="Phobius"/>
    </source>
</evidence>
<reference evidence="9 10" key="1">
    <citation type="submission" date="2024-08" db="EMBL/GenBank/DDBJ databases">
        <authorList>
            <person name="Ishaq N."/>
        </authorList>
    </citation>
    <scope>NUCLEOTIDE SEQUENCE [LARGE SCALE GENOMIC DNA]</scope>
    <source>
        <strain evidence="9 10">DSM 18651</strain>
    </source>
</reference>
<dbReference type="PANTHER" id="PTHR30625">
    <property type="entry name" value="PROTEIN TOLQ"/>
    <property type="match status" value="1"/>
</dbReference>
<evidence type="ECO:0000256" key="5">
    <source>
        <dbReference type="ARBA" id="ARBA00023136"/>
    </source>
</evidence>
<keyword evidence="6" id="KW-0813">Transport</keyword>
<keyword evidence="3 7" id="KW-0812">Transmembrane</keyword>
<feature type="domain" description="MotA/TolQ/ExbB proton channel" evidence="8">
    <location>
        <begin position="141"/>
        <end position="263"/>
    </location>
</feature>
<keyword evidence="5 7" id="KW-0472">Membrane</keyword>
<evidence type="ECO:0000313" key="9">
    <source>
        <dbReference type="EMBL" id="MFA0809523.1"/>
    </source>
</evidence>
<dbReference type="InterPro" id="IPR050790">
    <property type="entry name" value="ExbB/TolQ_transport"/>
</dbReference>
<sequence length="283" mass="32454">MKNHFSEVDWVLVLTSILIGIIFLGICSYFVEPCKNPTDACDGRFWGDLFFDRSVDYNAVNPSNLEESRKSIYPFTIQNLMWILFFIGLGDVWLRLRQGKSELAQLDKNILPEDEKTMLRKEDLSEVYKRMKQLKGNNYFLQRLVARGILQFQSGRSVDRVNTVFNSTLDLLSHEIEIKYNLLRYIVWLIPTLGFIGTVIGIAMSLQVAGNVPDIMEGQAIVGPWMKQLTASLGVAFYTTLLALLMSAILVFLLHIAQGREEKVLNYVGQYTLDNLINRLYEH</sequence>
<dbReference type="PANTHER" id="PTHR30625:SF11">
    <property type="entry name" value="MOTA_TOLQ_EXBB PROTON CHANNEL DOMAIN-CONTAINING PROTEIN"/>
    <property type="match status" value="1"/>
</dbReference>
<feature type="transmembrane region" description="Helical" evidence="7">
    <location>
        <begin position="12"/>
        <end position="31"/>
    </location>
</feature>
<dbReference type="Proteomes" id="UP001569428">
    <property type="component" value="Unassembled WGS sequence"/>
</dbReference>
<proteinExistence type="inferred from homology"/>
<evidence type="ECO:0000256" key="1">
    <source>
        <dbReference type="ARBA" id="ARBA00004651"/>
    </source>
</evidence>
<dbReference type="Pfam" id="PF01618">
    <property type="entry name" value="MotA_ExbB"/>
    <property type="match status" value="1"/>
</dbReference>
<evidence type="ECO:0000313" key="10">
    <source>
        <dbReference type="Proteomes" id="UP001569428"/>
    </source>
</evidence>
<keyword evidence="10" id="KW-1185">Reference proteome</keyword>
<evidence type="ECO:0000256" key="3">
    <source>
        <dbReference type="ARBA" id="ARBA00022692"/>
    </source>
</evidence>
<comment type="similarity">
    <text evidence="6">Belongs to the exbB/tolQ family.</text>
</comment>
<protein>
    <submittedName>
        <fullName evidence="9">MotA/TolQ/ExbB proton channel family protein</fullName>
    </submittedName>
</protein>
<organism evidence="9 10">
    <name type="scientific">Microbulbifer epialgicus</name>
    <dbReference type="NCBI Taxonomy" id="393907"/>
    <lineage>
        <taxon>Bacteria</taxon>
        <taxon>Pseudomonadati</taxon>
        <taxon>Pseudomonadota</taxon>
        <taxon>Gammaproteobacteria</taxon>
        <taxon>Cellvibrionales</taxon>
        <taxon>Microbulbiferaceae</taxon>
        <taxon>Microbulbifer</taxon>
    </lineage>
</organism>
<comment type="caution">
    <text evidence="9">The sequence shown here is derived from an EMBL/GenBank/DDBJ whole genome shotgun (WGS) entry which is preliminary data.</text>
</comment>
<evidence type="ECO:0000256" key="4">
    <source>
        <dbReference type="ARBA" id="ARBA00022989"/>
    </source>
</evidence>
<evidence type="ECO:0000256" key="6">
    <source>
        <dbReference type="RuleBase" id="RU004057"/>
    </source>
</evidence>
<keyword evidence="2" id="KW-1003">Cell membrane</keyword>
<evidence type="ECO:0000256" key="2">
    <source>
        <dbReference type="ARBA" id="ARBA00022475"/>
    </source>
</evidence>
<evidence type="ECO:0000259" key="8">
    <source>
        <dbReference type="Pfam" id="PF01618"/>
    </source>
</evidence>
<keyword evidence="4 7" id="KW-1133">Transmembrane helix</keyword>
<comment type="subcellular location">
    <subcellularLocation>
        <location evidence="1">Cell membrane</location>
        <topology evidence="1">Multi-pass membrane protein</topology>
    </subcellularLocation>
    <subcellularLocation>
        <location evidence="6">Membrane</location>
        <topology evidence="6">Multi-pass membrane protein</topology>
    </subcellularLocation>
</comment>
<keyword evidence="6" id="KW-0653">Protein transport</keyword>
<dbReference type="RefSeq" id="WP_371837140.1">
    <property type="nucleotide sequence ID" value="NZ_JBGMEK010000001.1"/>
</dbReference>
<feature type="transmembrane region" description="Helical" evidence="7">
    <location>
        <begin position="229"/>
        <end position="254"/>
    </location>
</feature>
<dbReference type="EMBL" id="JBGMEK010000001">
    <property type="protein sequence ID" value="MFA0809523.1"/>
    <property type="molecule type" value="Genomic_DNA"/>
</dbReference>
<feature type="transmembrane region" description="Helical" evidence="7">
    <location>
        <begin position="185"/>
        <end position="209"/>
    </location>
</feature>
<dbReference type="InterPro" id="IPR002898">
    <property type="entry name" value="MotA_ExbB_proton_chnl"/>
</dbReference>
<name>A0ABV4NVJ2_9GAMM</name>
<accession>A0ABV4NVJ2</accession>